<dbReference type="PANTHER" id="PTHR45348:SF2">
    <property type="entry name" value="ZINC-TYPE ALCOHOL DEHYDROGENASE-LIKE PROTEIN C2E1P3.01"/>
    <property type="match status" value="1"/>
</dbReference>
<dbReference type="AlphaFoldDB" id="A0A1S9RUY1"/>
<dbReference type="InterPro" id="IPR013154">
    <property type="entry name" value="ADH-like_N"/>
</dbReference>
<dbReference type="Proteomes" id="UP000190744">
    <property type="component" value="Unassembled WGS sequence"/>
</dbReference>
<dbReference type="Pfam" id="PF08240">
    <property type="entry name" value="ADH_N"/>
    <property type="match status" value="1"/>
</dbReference>
<dbReference type="Gene3D" id="3.90.180.10">
    <property type="entry name" value="Medium-chain alcohol dehydrogenases, catalytic domain"/>
    <property type="match status" value="1"/>
</dbReference>
<dbReference type="SUPFAM" id="SSF50129">
    <property type="entry name" value="GroES-like"/>
    <property type="match status" value="1"/>
</dbReference>
<evidence type="ECO:0000259" key="3">
    <source>
        <dbReference type="Pfam" id="PF08240"/>
    </source>
</evidence>
<sequence length="158" mass="16505">MAAIQNQAARLPYAKATPLQGGPASRLNLLPADLVIKVAYSAINPVDCGSELSALGSLYSRQDVAGAIVELGSNVSTLKIGQRVIRRYHGLLSGKAPNSGFHLYSSCLENLFTTIPGSLPFSHAVVLPLSISTAAIALYVQPQLPLPPPSPRAPGLLP</sequence>
<dbReference type="EMBL" id="LJBN01000112">
    <property type="protein sequence ID" value="OOQ89305.1"/>
    <property type="molecule type" value="Genomic_DNA"/>
</dbReference>
<name>A0A1S9RUY1_PENBI</name>
<comment type="caution">
    <text evidence="4">The sequence shown here is derived from an EMBL/GenBank/DDBJ whole genome shotgun (WGS) entry which is preliminary data.</text>
</comment>
<dbReference type="PANTHER" id="PTHR45348">
    <property type="entry name" value="HYPOTHETICAL OXIDOREDUCTASE (EUROFUNG)"/>
    <property type="match status" value="1"/>
</dbReference>
<keyword evidence="2" id="KW-0560">Oxidoreductase</keyword>
<accession>A0A1S9RUY1</accession>
<evidence type="ECO:0000313" key="5">
    <source>
        <dbReference type="Proteomes" id="UP000190744"/>
    </source>
</evidence>
<evidence type="ECO:0000313" key="4">
    <source>
        <dbReference type="EMBL" id="OOQ89305.1"/>
    </source>
</evidence>
<dbReference type="GO" id="GO:0016651">
    <property type="term" value="F:oxidoreductase activity, acting on NAD(P)H"/>
    <property type="evidence" value="ECO:0007669"/>
    <property type="project" value="InterPro"/>
</dbReference>
<proteinExistence type="inferred from homology"/>
<organism evidence="4 5">
    <name type="scientific">Penicillium brasilianum</name>
    <dbReference type="NCBI Taxonomy" id="104259"/>
    <lineage>
        <taxon>Eukaryota</taxon>
        <taxon>Fungi</taxon>
        <taxon>Dikarya</taxon>
        <taxon>Ascomycota</taxon>
        <taxon>Pezizomycotina</taxon>
        <taxon>Eurotiomycetes</taxon>
        <taxon>Eurotiomycetidae</taxon>
        <taxon>Eurotiales</taxon>
        <taxon>Aspergillaceae</taxon>
        <taxon>Penicillium</taxon>
    </lineage>
</organism>
<feature type="domain" description="Alcohol dehydrogenase-like N-terminal" evidence="3">
    <location>
        <begin position="32"/>
        <end position="110"/>
    </location>
</feature>
<evidence type="ECO:0000256" key="1">
    <source>
        <dbReference type="ARBA" id="ARBA00008072"/>
    </source>
</evidence>
<gene>
    <name evidence="4" type="ORF">PEBR_27341</name>
</gene>
<evidence type="ECO:0000256" key="2">
    <source>
        <dbReference type="ARBA" id="ARBA00023002"/>
    </source>
</evidence>
<dbReference type="InterPro" id="IPR047122">
    <property type="entry name" value="Trans-enoyl_RdTase-like"/>
</dbReference>
<dbReference type="Gene3D" id="3.40.50.720">
    <property type="entry name" value="NAD(P)-binding Rossmann-like Domain"/>
    <property type="match status" value="1"/>
</dbReference>
<protein>
    <recommendedName>
        <fullName evidence="3">Alcohol dehydrogenase-like N-terminal domain-containing protein</fullName>
    </recommendedName>
</protein>
<comment type="similarity">
    <text evidence="1">Belongs to the zinc-containing alcohol dehydrogenase family.</text>
</comment>
<dbReference type="InterPro" id="IPR011032">
    <property type="entry name" value="GroES-like_sf"/>
</dbReference>
<reference evidence="5" key="1">
    <citation type="submission" date="2015-09" db="EMBL/GenBank/DDBJ databases">
        <authorList>
            <person name="Fill T.P."/>
            <person name="Baretta J.F."/>
            <person name="de Almeida L.G."/>
            <person name="Rocha M."/>
            <person name="de Souza D.H."/>
            <person name="Malavazi I."/>
            <person name="Cerdeira L.T."/>
            <person name="Hong H."/>
            <person name="Samborskyy M."/>
            <person name="de Vasconcelos A.T."/>
            <person name="Leadlay P."/>
            <person name="Rodrigues-Filho E."/>
        </authorList>
    </citation>
    <scope>NUCLEOTIDE SEQUENCE [LARGE SCALE GENOMIC DNA]</scope>
    <source>
        <strain evidence="5">LaBioMMi 136</strain>
    </source>
</reference>